<evidence type="ECO:0000313" key="1">
    <source>
        <dbReference type="EMBL" id="PWA58230.1"/>
    </source>
</evidence>
<gene>
    <name evidence="1" type="ORF">CTI12_AA402010</name>
</gene>
<dbReference type="InterPro" id="IPR011059">
    <property type="entry name" value="Metal-dep_hydrolase_composite"/>
</dbReference>
<organism evidence="1 2">
    <name type="scientific">Artemisia annua</name>
    <name type="common">Sweet wormwood</name>
    <dbReference type="NCBI Taxonomy" id="35608"/>
    <lineage>
        <taxon>Eukaryota</taxon>
        <taxon>Viridiplantae</taxon>
        <taxon>Streptophyta</taxon>
        <taxon>Embryophyta</taxon>
        <taxon>Tracheophyta</taxon>
        <taxon>Spermatophyta</taxon>
        <taxon>Magnoliopsida</taxon>
        <taxon>eudicotyledons</taxon>
        <taxon>Gunneridae</taxon>
        <taxon>Pentapetalae</taxon>
        <taxon>asterids</taxon>
        <taxon>campanulids</taxon>
        <taxon>Asterales</taxon>
        <taxon>Asteraceae</taxon>
        <taxon>Asteroideae</taxon>
        <taxon>Anthemideae</taxon>
        <taxon>Artemisiinae</taxon>
        <taxon>Artemisia</taxon>
    </lineage>
</organism>
<dbReference type="GO" id="GO:0005829">
    <property type="term" value="C:cytosol"/>
    <property type="evidence" value="ECO:0007669"/>
    <property type="project" value="TreeGrafter"/>
</dbReference>
<protein>
    <submittedName>
        <fullName evidence="1">Pyrimidine 2</fullName>
    </submittedName>
</protein>
<dbReference type="EMBL" id="PKPP01005959">
    <property type="protein sequence ID" value="PWA58230.1"/>
    <property type="molecule type" value="Genomic_DNA"/>
</dbReference>
<dbReference type="GO" id="GO:0004157">
    <property type="term" value="F:dihydropyrimidinase activity"/>
    <property type="evidence" value="ECO:0007669"/>
    <property type="project" value="TreeGrafter"/>
</dbReference>
<dbReference type="Proteomes" id="UP000245207">
    <property type="component" value="Unassembled WGS sequence"/>
</dbReference>
<comment type="caution">
    <text evidence="1">The sequence shown here is derived from an EMBL/GenBank/DDBJ whole genome shotgun (WGS) entry which is preliminary data.</text>
</comment>
<reference evidence="1 2" key="1">
    <citation type="journal article" date="2018" name="Mol. Plant">
        <title>The genome of Artemisia annua provides insight into the evolution of Asteraceae family and artemisinin biosynthesis.</title>
        <authorList>
            <person name="Shen Q."/>
            <person name="Zhang L."/>
            <person name="Liao Z."/>
            <person name="Wang S."/>
            <person name="Yan T."/>
            <person name="Shi P."/>
            <person name="Liu M."/>
            <person name="Fu X."/>
            <person name="Pan Q."/>
            <person name="Wang Y."/>
            <person name="Lv Z."/>
            <person name="Lu X."/>
            <person name="Zhang F."/>
            <person name="Jiang W."/>
            <person name="Ma Y."/>
            <person name="Chen M."/>
            <person name="Hao X."/>
            <person name="Li L."/>
            <person name="Tang Y."/>
            <person name="Lv G."/>
            <person name="Zhou Y."/>
            <person name="Sun X."/>
            <person name="Brodelius P.E."/>
            <person name="Rose J.K.C."/>
            <person name="Tang K."/>
        </authorList>
    </citation>
    <scope>NUCLEOTIDE SEQUENCE [LARGE SCALE GENOMIC DNA]</scope>
    <source>
        <strain evidence="2">cv. Huhao1</strain>
        <tissue evidence="1">Leaf</tissue>
    </source>
</reference>
<name>A0A2U1MAD9_ARTAN</name>
<dbReference type="InterPro" id="IPR050378">
    <property type="entry name" value="Metallo-dep_Hydrolases_sf"/>
</dbReference>
<sequence>MLDFSTQTVFDVPNIYSHTCSTSENSFMGLGHSCSLIGHSRASWDDILMDVNCSDTPTARSCMSSSQERIPYTQAIPQVLGMPDTTIQVSLFSCFCIHQTFHIYYDFHLLEIQIAGPLEIQIMFMPPRHLSYPRARVLPSLSSHIEKQMFSQYICQLIHTNDFRCLRFSTWHNTRCRPIDSAGITEPSKCLSAKLFNIYPRKGAILAGSDADIIIFYPNATFHIGAKSHHSRSDTNVCEGRSGKFFEREFGRFGYNRYKLYRNFDMFNGKACHTVIYTKIYLPILNIHKLIRPSVFQWQYRYIHLTERNGDKLKRPVHGATKTSCYSCLQIFYFGLTNTKSFTTLLRFWLFDRYNQHSDQPSAIEIQTERRTNVEEERLTNRVPLNVLLQMKAETQKTITIFRAPKFLTGDLAIVQITKQQFYANCRNLRFIDEVKDHKPAFVIKKLGRHCRYLSLTSFQLIKISRAVGSKKAKKNLGMIRVHRVLAGIQTRHVAPACGCEKRSLEPNNSWLDLKFEYQFSVVLVFNLIGFVR</sequence>
<dbReference type="Gene3D" id="3.20.20.140">
    <property type="entry name" value="Metal-dependent hydrolases"/>
    <property type="match status" value="1"/>
</dbReference>
<dbReference type="STRING" id="35608.A0A2U1MAD9"/>
<evidence type="ECO:0000313" key="2">
    <source>
        <dbReference type="Proteomes" id="UP000245207"/>
    </source>
</evidence>
<accession>A0A2U1MAD9</accession>
<keyword evidence="2" id="KW-1185">Reference proteome</keyword>
<dbReference type="PANTHER" id="PTHR11647:SF1">
    <property type="entry name" value="COLLAPSIN RESPONSE MEDIATOR PROTEIN"/>
    <property type="match status" value="1"/>
</dbReference>
<dbReference type="SUPFAM" id="SSF51338">
    <property type="entry name" value="Composite domain of metallo-dependent hydrolases"/>
    <property type="match status" value="1"/>
</dbReference>
<dbReference type="OrthoDB" id="1924787at2759"/>
<dbReference type="GO" id="GO:0006208">
    <property type="term" value="P:pyrimidine nucleobase catabolic process"/>
    <property type="evidence" value="ECO:0007669"/>
    <property type="project" value="TreeGrafter"/>
</dbReference>
<proteinExistence type="predicted"/>
<dbReference type="AlphaFoldDB" id="A0A2U1MAD9"/>
<dbReference type="PANTHER" id="PTHR11647">
    <property type="entry name" value="HYDRANTOINASE/DIHYDROPYRIMIDINASE FAMILY MEMBER"/>
    <property type="match status" value="1"/>
</dbReference>